<dbReference type="InterPro" id="IPR007627">
    <property type="entry name" value="RNA_pol_sigma70_r2"/>
</dbReference>
<keyword evidence="5" id="KW-0804">Transcription</keyword>
<reference evidence="8 9" key="1">
    <citation type="submission" date="2007-04" db="EMBL/GenBank/DDBJ databases">
        <authorList>
            <person name="Fulton L."/>
            <person name="Clifton S."/>
            <person name="Fulton B."/>
            <person name="Xu J."/>
            <person name="Minx P."/>
            <person name="Pepin K.H."/>
            <person name="Johnson M."/>
            <person name="Thiruvilangam P."/>
            <person name="Bhonagiri V."/>
            <person name="Nash W.E."/>
            <person name="Mardis E.R."/>
            <person name="Wilson R.K."/>
        </authorList>
    </citation>
    <scope>NUCLEOTIDE SEQUENCE [LARGE SCALE GENOMIC DNA]</scope>
    <source>
        <strain evidence="8 9">ATCC 29799</strain>
    </source>
</reference>
<dbReference type="NCBIfam" id="TIGR02937">
    <property type="entry name" value="sigma70-ECF"/>
    <property type="match status" value="1"/>
</dbReference>
<dbReference type="PANTHER" id="PTHR43133">
    <property type="entry name" value="RNA POLYMERASE ECF-TYPE SIGMA FACTO"/>
    <property type="match status" value="1"/>
</dbReference>
<dbReference type="Proteomes" id="UP000003639">
    <property type="component" value="Unassembled WGS sequence"/>
</dbReference>
<reference evidence="8 9" key="2">
    <citation type="submission" date="2007-06" db="EMBL/GenBank/DDBJ databases">
        <title>Draft genome sequence of Pseudoflavonifractor capillosus ATCC 29799.</title>
        <authorList>
            <person name="Sudarsanam P."/>
            <person name="Ley R."/>
            <person name="Guruge J."/>
            <person name="Turnbaugh P.J."/>
            <person name="Mahowald M."/>
            <person name="Liep D."/>
            <person name="Gordon J."/>
        </authorList>
    </citation>
    <scope>NUCLEOTIDE SEQUENCE [LARGE SCALE GENOMIC DNA]</scope>
    <source>
        <strain evidence="8 9">ATCC 29799</strain>
    </source>
</reference>
<dbReference type="OrthoDB" id="9808901at2"/>
<evidence type="ECO:0000256" key="2">
    <source>
        <dbReference type="ARBA" id="ARBA00023015"/>
    </source>
</evidence>
<dbReference type="InterPro" id="IPR014284">
    <property type="entry name" value="RNA_pol_sigma-70_dom"/>
</dbReference>
<protein>
    <submittedName>
        <fullName evidence="8">Sigma-70 region 2</fullName>
    </submittedName>
</protein>
<sequence length="186" mass="21711">MKDNEIIGLYWERNEAAITASADKYGDYCHSISYNILHNNEDAEECVNDTWLGAWKSMPPQRPERLSTYLGKITRNLSINRFKKYTAEKRGLGQTVLVLSELEDCIPDQANVEQMIDEQILVKAINDFLYAQPEQKRNIFIRRYWHLFSIKDIAVAYGMSESKVASLLFRMRNDLKTYFEKEGINL</sequence>
<accession>A6NYX2</accession>
<keyword evidence="9" id="KW-1185">Reference proteome</keyword>
<evidence type="ECO:0000256" key="5">
    <source>
        <dbReference type="ARBA" id="ARBA00023163"/>
    </source>
</evidence>
<dbReference type="Gene3D" id="1.10.10.10">
    <property type="entry name" value="Winged helix-like DNA-binding domain superfamily/Winged helix DNA-binding domain"/>
    <property type="match status" value="1"/>
</dbReference>
<dbReference type="InterPro" id="IPR036388">
    <property type="entry name" value="WH-like_DNA-bd_sf"/>
</dbReference>
<name>A6NYX2_9FIRM</name>
<gene>
    <name evidence="8" type="ORF">BACCAP_03422</name>
</gene>
<keyword evidence="4" id="KW-0238">DNA-binding</keyword>
<dbReference type="InterPro" id="IPR013249">
    <property type="entry name" value="RNA_pol_sigma70_r4_t2"/>
</dbReference>
<dbReference type="PANTHER" id="PTHR43133:SF8">
    <property type="entry name" value="RNA POLYMERASE SIGMA FACTOR HI_1459-RELATED"/>
    <property type="match status" value="1"/>
</dbReference>
<dbReference type="Gene3D" id="1.10.1740.10">
    <property type="match status" value="1"/>
</dbReference>
<dbReference type="InterPro" id="IPR013325">
    <property type="entry name" value="RNA_pol_sigma_r2"/>
</dbReference>
<comment type="similarity">
    <text evidence="1">Belongs to the sigma-70 factor family. ECF subfamily.</text>
</comment>
<organism evidence="8 9">
    <name type="scientific">Pseudoflavonifractor capillosus ATCC 29799</name>
    <dbReference type="NCBI Taxonomy" id="411467"/>
    <lineage>
        <taxon>Bacteria</taxon>
        <taxon>Bacillati</taxon>
        <taxon>Bacillota</taxon>
        <taxon>Clostridia</taxon>
        <taxon>Eubacteriales</taxon>
        <taxon>Oscillospiraceae</taxon>
        <taxon>Pseudoflavonifractor</taxon>
    </lineage>
</organism>
<dbReference type="GO" id="GO:0006352">
    <property type="term" value="P:DNA-templated transcription initiation"/>
    <property type="evidence" value="ECO:0007669"/>
    <property type="project" value="InterPro"/>
</dbReference>
<keyword evidence="3" id="KW-0731">Sigma factor</keyword>
<evidence type="ECO:0000259" key="7">
    <source>
        <dbReference type="Pfam" id="PF08281"/>
    </source>
</evidence>
<feature type="domain" description="RNA polymerase sigma-70 region 2" evidence="6">
    <location>
        <begin position="24"/>
        <end position="85"/>
    </location>
</feature>
<comment type="caution">
    <text evidence="8">The sequence shown here is derived from an EMBL/GenBank/DDBJ whole genome shotgun (WGS) entry which is preliminary data.</text>
</comment>
<dbReference type="eggNOG" id="COG1595">
    <property type="taxonomic scope" value="Bacteria"/>
</dbReference>
<dbReference type="InterPro" id="IPR039425">
    <property type="entry name" value="RNA_pol_sigma-70-like"/>
</dbReference>
<dbReference type="GO" id="GO:0016987">
    <property type="term" value="F:sigma factor activity"/>
    <property type="evidence" value="ECO:0007669"/>
    <property type="project" value="UniProtKB-KW"/>
</dbReference>
<dbReference type="InterPro" id="IPR013324">
    <property type="entry name" value="RNA_pol_sigma_r3/r4-like"/>
</dbReference>
<dbReference type="Pfam" id="PF08281">
    <property type="entry name" value="Sigma70_r4_2"/>
    <property type="match status" value="1"/>
</dbReference>
<dbReference type="RefSeq" id="WP_006573926.1">
    <property type="nucleotide sequence ID" value="NZ_AAXG02000032.1"/>
</dbReference>
<evidence type="ECO:0000256" key="1">
    <source>
        <dbReference type="ARBA" id="ARBA00010641"/>
    </source>
</evidence>
<dbReference type="Pfam" id="PF04542">
    <property type="entry name" value="Sigma70_r2"/>
    <property type="match status" value="1"/>
</dbReference>
<evidence type="ECO:0000313" key="9">
    <source>
        <dbReference type="Proteomes" id="UP000003639"/>
    </source>
</evidence>
<evidence type="ECO:0000256" key="3">
    <source>
        <dbReference type="ARBA" id="ARBA00023082"/>
    </source>
</evidence>
<evidence type="ECO:0000256" key="4">
    <source>
        <dbReference type="ARBA" id="ARBA00023125"/>
    </source>
</evidence>
<dbReference type="AlphaFoldDB" id="A6NYX2"/>
<dbReference type="GO" id="GO:0003677">
    <property type="term" value="F:DNA binding"/>
    <property type="evidence" value="ECO:0007669"/>
    <property type="project" value="UniProtKB-KW"/>
</dbReference>
<evidence type="ECO:0000259" key="6">
    <source>
        <dbReference type="Pfam" id="PF04542"/>
    </source>
</evidence>
<keyword evidence="2" id="KW-0805">Transcription regulation</keyword>
<dbReference type="STRING" id="411467.BACCAP_03422"/>
<dbReference type="SUPFAM" id="SSF88659">
    <property type="entry name" value="Sigma3 and sigma4 domains of RNA polymerase sigma factors"/>
    <property type="match status" value="1"/>
</dbReference>
<evidence type="ECO:0000313" key="8">
    <source>
        <dbReference type="EMBL" id="EDM98620.1"/>
    </source>
</evidence>
<proteinExistence type="inferred from homology"/>
<dbReference type="SUPFAM" id="SSF88946">
    <property type="entry name" value="Sigma2 domain of RNA polymerase sigma factors"/>
    <property type="match status" value="1"/>
</dbReference>
<feature type="domain" description="RNA polymerase sigma factor 70 region 4 type 2" evidence="7">
    <location>
        <begin position="133"/>
        <end position="173"/>
    </location>
</feature>
<dbReference type="EMBL" id="AAXG02000032">
    <property type="protein sequence ID" value="EDM98620.1"/>
    <property type="molecule type" value="Genomic_DNA"/>
</dbReference>